<gene>
    <name evidence="2" type="ORF">BVG79_02321</name>
</gene>
<dbReference type="KEGG" id="kro:BVG79_02321"/>
<dbReference type="AlphaFoldDB" id="A0A1W6P2P4"/>
<dbReference type="EMBL" id="CP019937">
    <property type="protein sequence ID" value="ARO15661.1"/>
    <property type="molecule type" value="Genomic_DNA"/>
</dbReference>
<evidence type="ECO:0000313" key="3">
    <source>
        <dbReference type="Proteomes" id="UP000242447"/>
    </source>
</evidence>
<evidence type="ECO:0000313" key="2">
    <source>
        <dbReference type="EMBL" id="ARO15661.1"/>
    </source>
</evidence>
<dbReference type="Proteomes" id="UP000242447">
    <property type="component" value="Chromosome"/>
</dbReference>
<sequence>MGDPSGSPSRKTPPVLAATGLPAAAKSPANIPEAIKPRRLMR</sequence>
<reference evidence="2 3" key="1">
    <citation type="submission" date="2017-02" db="EMBL/GenBank/DDBJ databases">
        <title>Ketogulonicigenium robustum SPU B003 Genome sequencing and assembly.</title>
        <authorList>
            <person name="Li Y."/>
            <person name="Liu L."/>
            <person name="Wang C."/>
            <person name="Zhang M."/>
            <person name="Zhang T."/>
            <person name="Zhang Y."/>
        </authorList>
    </citation>
    <scope>NUCLEOTIDE SEQUENCE [LARGE SCALE GENOMIC DNA]</scope>
    <source>
        <strain evidence="2 3">SPU_B003</strain>
    </source>
</reference>
<feature type="compositionally biased region" description="Polar residues" evidence="1">
    <location>
        <begin position="1"/>
        <end position="10"/>
    </location>
</feature>
<accession>A0A1W6P2P4</accession>
<name>A0A1W6P2P4_9RHOB</name>
<feature type="region of interest" description="Disordered" evidence="1">
    <location>
        <begin position="1"/>
        <end position="42"/>
    </location>
</feature>
<proteinExistence type="predicted"/>
<organism evidence="2 3">
    <name type="scientific">Ketogulonicigenium robustum</name>
    <dbReference type="NCBI Taxonomy" id="92947"/>
    <lineage>
        <taxon>Bacteria</taxon>
        <taxon>Pseudomonadati</taxon>
        <taxon>Pseudomonadota</taxon>
        <taxon>Alphaproteobacteria</taxon>
        <taxon>Rhodobacterales</taxon>
        <taxon>Roseobacteraceae</taxon>
        <taxon>Ketogulonicigenium</taxon>
    </lineage>
</organism>
<keyword evidence="3" id="KW-1185">Reference proteome</keyword>
<evidence type="ECO:0000256" key="1">
    <source>
        <dbReference type="SAM" id="MobiDB-lite"/>
    </source>
</evidence>
<protein>
    <submittedName>
        <fullName evidence="2">Uncharacterized protein</fullName>
    </submittedName>
</protein>